<dbReference type="InterPro" id="IPR048365">
    <property type="entry name" value="TNP-like_RNaseH_N"/>
</dbReference>
<dbReference type="Pfam" id="PF21787">
    <property type="entry name" value="TNP-like_RNaseH_N"/>
    <property type="match status" value="1"/>
</dbReference>
<gene>
    <name evidence="2" type="ORF">JTE90_019067</name>
</gene>
<evidence type="ECO:0000259" key="1">
    <source>
        <dbReference type="Pfam" id="PF21787"/>
    </source>
</evidence>
<name>A0AAV6V0P0_9ARAC</name>
<comment type="caution">
    <text evidence="2">The sequence shown here is derived from an EMBL/GenBank/DDBJ whole genome shotgun (WGS) entry which is preliminary data.</text>
</comment>
<keyword evidence="3" id="KW-1185">Reference proteome</keyword>
<proteinExistence type="predicted"/>
<sequence length="101" mass="11266">MIRSWVSSTDCYSGFMDEAMAYLKKITEQTNTNLDCALVIDAMSIRKQVLWDKGRGKYAGYVECAGLVDRKEQCLASEALVFLVVSLTNKIQGACGLLFNR</sequence>
<dbReference type="AlphaFoldDB" id="A0AAV6V0P0"/>
<protein>
    <recommendedName>
        <fullName evidence="1">Transposable element P transposase-like RNase H domain-containing protein</fullName>
    </recommendedName>
</protein>
<feature type="domain" description="Transposable element P transposase-like RNase H" evidence="1">
    <location>
        <begin position="13"/>
        <end position="91"/>
    </location>
</feature>
<organism evidence="2 3">
    <name type="scientific">Oedothorax gibbosus</name>
    <dbReference type="NCBI Taxonomy" id="931172"/>
    <lineage>
        <taxon>Eukaryota</taxon>
        <taxon>Metazoa</taxon>
        <taxon>Ecdysozoa</taxon>
        <taxon>Arthropoda</taxon>
        <taxon>Chelicerata</taxon>
        <taxon>Arachnida</taxon>
        <taxon>Araneae</taxon>
        <taxon>Araneomorphae</taxon>
        <taxon>Entelegynae</taxon>
        <taxon>Araneoidea</taxon>
        <taxon>Linyphiidae</taxon>
        <taxon>Erigoninae</taxon>
        <taxon>Oedothorax</taxon>
    </lineage>
</organism>
<evidence type="ECO:0000313" key="3">
    <source>
        <dbReference type="Proteomes" id="UP000827092"/>
    </source>
</evidence>
<dbReference type="Proteomes" id="UP000827092">
    <property type="component" value="Unassembled WGS sequence"/>
</dbReference>
<evidence type="ECO:0000313" key="2">
    <source>
        <dbReference type="EMBL" id="KAG8189309.1"/>
    </source>
</evidence>
<reference evidence="2 3" key="1">
    <citation type="journal article" date="2022" name="Nat. Ecol. Evol.">
        <title>A masculinizing supergene underlies an exaggerated male reproductive morph in a spider.</title>
        <authorList>
            <person name="Hendrickx F."/>
            <person name="De Corte Z."/>
            <person name="Sonet G."/>
            <person name="Van Belleghem S.M."/>
            <person name="Kostlbacher S."/>
            <person name="Vangestel C."/>
        </authorList>
    </citation>
    <scope>NUCLEOTIDE SEQUENCE [LARGE SCALE GENOMIC DNA]</scope>
    <source>
        <strain evidence="2">W744_W776</strain>
    </source>
</reference>
<dbReference type="EMBL" id="JAFNEN010000218">
    <property type="protein sequence ID" value="KAG8189309.1"/>
    <property type="molecule type" value="Genomic_DNA"/>
</dbReference>
<accession>A0AAV6V0P0</accession>